<comment type="catalytic activity">
    <reaction evidence="1">
        <text>GDP-alpha-D-glucose + phosphate = alpha-D-glucose 1-phosphate + GDP + H(+)</text>
        <dbReference type="Rhea" id="RHEA:30387"/>
        <dbReference type="ChEBI" id="CHEBI:15378"/>
        <dbReference type="ChEBI" id="CHEBI:43474"/>
        <dbReference type="ChEBI" id="CHEBI:58189"/>
        <dbReference type="ChEBI" id="CHEBI:58601"/>
        <dbReference type="ChEBI" id="CHEBI:62230"/>
        <dbReference type="EC" id="2.7.7.78"/>
    </reaction>
</comment>
<evidence type="ECO:0000259" key="14">
    <source>
        <dbReference type="Pfam" id="PF26217"/>
    </source>
</evidence>
<evidence type="ECO:0000313" key="16">
    <source>
        <dbReference type="RefSeq" id="XP_026496101.2"/>
    </source>
</evidence>
<evidence type="ECO:0000256" key="12">
    <source>
        <dbReference type="ARBA" id="ARBA00022801"/>
    </source>
</evidence>
<protein>
    <recommendedName>
        <fullName evidence="6">GDP-D-glucose phosphorylase 1</fullName>
        <ecNumber evidence="5">2.7.7.78</ecNumber>
    </recommendedName>
</protein>
<comment type="similarity">
    <text evidence="4">Belongs to the GDPGP1 family.</text>
</comment>
<keyword evidence="8" id="KW-0344">Guanine-nucleotide releasing factor</keyword>
<evidence type="ECO:0000259" key="13">
    <source>
        <dbReference type="Pfam" id="PF26216"/>
    </source>
</evidence>
<dbReference type="Pfam" id="PF26216">
    <property type="entry name" value="GDPGP1_C"/>
    <property type="match status" value="1"/>
</dbReference>
<evidence type="ECO:0000256" key="2">
    <source>
        <dbReference type="ARBA" id="ARBA00003049"/>
    </source>
</evidence>
<accession>A0A8B8IJA9</accession>
<dbReference type="GO" id="GO:0006006">
    <property type="term" value="P:glucose metabolic process"/>
    <property type="evidence" value="ECO:0007669"/>
    <property type="project" value="TreeGrafter"/>
</dbReference>
<dbReference type="OrthoDB" id="417175at2759"/>
<keyword evidence="9" id="KW-0808">Transferase</keyword>
<keyword evidence="15" id="KW-1185">Reference proteome</keyword>
<comment type="subcellular location">
    <subcellularLocation>
        <location evidence="3">Cytoplasm</location>
    </subcellularLocation>
</comment>
<dbReference type="GO" id="GO:0005085">
    <property type="term" value="F:guanyl-nucleotide exchange factor activity"/>
    <property type="evidence" value="ECO:0007669"/>
    <property type="project" value="UniProtKB-KW"/>
</dbReference>
<keyword evidence="7" id="KW-0963">Cytoplasm</keyword>
<reference evidence="16" key="1">
    <citation type="submission" date="2025-08" db="UniProtKB">
        <authorList>
            <consortium name="RefSeq"/>
        </authorList>
    </citation>
    <scope>IDENTIFICATION</scope>
    <source>
        <tissue evidence="16">Whole body</tissue>
    </source>
</reference>
<dbReference type="PANTHER" id="PTHR20884">
    <property type="entry name" value="GDP-D-GLUCOSE PHOSPHORYLASE 1"/>
    <property type="match status" value="1"/>
</dbReference>
<dbReference type="GeneID" id="113400670"/>
<feature type="domain" description="GDPGP1-like N-terminal" evidence="14">
    <location>
        <begin position="20"/>
        <end position="175"/>
    </location>
</feature>
<dbReference type="GO" id="GO:0016787">
    <property type="term" value="F:hydrolase activity"/>
    <property type="evidence" value="ECO:0007669"/>
    <property type="project" value="UniProtKB-KW"/>
</dbReference>
<keyword evidence="11" id="KW-0547">Nucleotide-binding</keyword>
<keyword evidence="12" id="KW-0378">Hydrolase</keyword>
<evidence type="ECO:0000256" key="4">
    <source>
        <dbReference type="ARBA" id="ARBA00006451"/>
    </source>
</evidence>
<evidence type="ECO:0000256" key="11">
    <source>
        <dbReference type="ARBA" id="ARBA00022741"/>
    </source>
</evidence>
<dbReference type="InterPro" id="IPR026506">
    <property type="entry name" value="GDPGP"/>
</dbReference>
<evidence type="ECO:0000256" key="8">
    <source>
        <dbReference type="ARBA" id="ARBA00022658"/>
    </source>
</evidence>
<evidence type="ECO:0000256" key="5">
    <source>
        <dbReference type="ARBA" id="ARBA00012507"/>
    </source>
</evidence>
<evidence type="ECO:0000313" key="15">
    <source>
        <dbReference type="Proteomes" id="UP001652626"/>
    </source>
</evidence>
<proteinExistence type="inferred from homology"/>
<dbReference type="GO" id="GO:0080048">
    <property type="term" value="F:GDP-D-glucose phosphorylase activity"/>
    <property type="evidence" value="ECO:0007669"/>
    <property type="project" value="UniProtKB-EC"/>
</dbReference>
<dbReference type="GO" id="GO:0000166">
    <property type="term" value="F:nucleotide binding"/>
    <property type="evidence" value="ECO:0007669"/>
    <property type="project" value="UniProtKB-KW"/>
</dbReference>
<name>A0A8B8IJA9_VANTA</name>
<evidence type="ECO:0000256" key="7">
    <source>
        <dbReference type="ARBA" id="ARBA00022490"/>
    </source>
</evidence>
<dbReference type="RefSeq" id="XP_026496101.2">
    <property type="nucleotide sequence ID" value="XM_026640316.2"/>
</dbReference>
<organism evidence="15 16">
    <name type="scientific">Vanessa tameamea</name>
    <name type="common">Kamehameha butterfly</name>
    <dbReference type="NCBI Taxonomy" id="334116"/>
    <lineage>
        <taxon>Eukaryota</taxon>
        <taxon>Metazoa</taxon>
        <taxon>Ecdysozoa</taxon>
        <taxon>Arthropoda</taxon>
        <taxon>Hexapoda</taxon>
        <taxon>Insecta</taxon>
        <taxon>Pterygota</taxon>
        <taxon>Neoptera</taxon>
        <taxon>Endopterygota</taxon>
        <taxon>Lepidoptera</taxon>
        <taxon>Glossata</taxon>
        <taxon>Ditrysia</taxon>
        <taxon>Papilionoidea</taxon>
        <taxon>Nymphalidae</taxon>
        <taxon>Nymphalinae</taxon>
        <taxon>Vanessa</taxon>
    </lineage>
</organism>
<gene>
    <name evidence="16" type="primary">LOC113400670</name>
</gene>
<evidence type="ECO:0000256" key="9">
    <source>
        <dbReference type="ARBA" id="ARBA00022679"/>
    </source>
</evidence>
<evidence type="ECO:0000256" key="3">
    <source>
        <dbReference type="ARBA" id="ARBA00004496"/>
    </source>
</evidence>
<feature type="domain" description="GDPGP1-like C-terminal" evidence="13">
    <location>
        <begin position="202"/>
        <end position="313"/>
    </location>
</feature>
<dbReference type="InterPro" id="IPR058865">
    <property type="entry name" value="GDPGP1_C"/>
</dbReference>
<comment type="function">
    <text evidence="2">Specific and highly efficient GDP-D-glucose phosphorylase regulating the levels of GDP-D-glucose in cells.</text>
</comment>
<dbReference type="Proteomes" id="UP001652626">
    <property type="component" value="Chromosome 22"/>
</dbReference>
<sequence length="323" mass="38057">MIQIYDSESKQLIEDKSSKFLPLLKSKWNDIHSKANVFRYKILNLQERLLNEKYLLQLNPSRQSNRRYPEQINDICQPFDEKRFNFTKVSKEEIIFTFKEIDEGDSHAVLVNVSPISKYHSLLCPSIYKCLPQVITKESLKLTVDLMLLTQDRTLRIGFNSLCAFASVNHLHYHLFIEKQRLYVENANCNKIKGPLFKFDESYPVPAFCFEVFQGSEKVDDIFILLNYLLQKSIAHNVMMTRGDRIEGNREEVVRVLVWPRKSSMGAKQPVAFNVAVCELSGWFPIYDSEDYENLQEENLENELRKWKIDNFEELCEELKLLY</sequence>
<dbReference type="PANTHER" id="PTHR20884:SF8">
    <property type="entry name" value="GDP-D-GLUCOSE PHOSPHORYLASE 1"/>
    <property type="match status" value="1"/>
</dbReference>
<keyword evidence="10" id="KW-0548">Nucleotidyltransferase</keyword>
<dbReference type="AlphaFoldDB" id="A0A8B8IJA9"/>
<dbReference type="EC" id="2.7.7.78" evidence="5"/>
<evidence type="ECO:0000256" key="1">
    <source>
        <dbReference type="ARBA" id="ARBA00000063"/>
    </source>
</evidence>
<dbReference type="InterPro" id="IPR036265">
    <property type="entry name" value="HIT-like_sf"/>
</dbReference>
<dbReference type="GO" id="GO:0005737">
    <property type="term" value="C:cytoplasm"/>
    <property type="evidence" value="ECO:0007669"/>
    <property type="project" value="UniProtKB-SubCell"/>
</dbReference>
<dbReference type="Pfam" id="PF26217">
    <property type="entry name" value="GDPGP1_N"/>
    <property type="match status" value="1"/>
</dbReference>
<dbReference type="SUPFAM" id="SSF54197">
    <property type="entry name" value="HIT-like"/>
    <property type="match status" value="1"/>
</dbReference>
<evidence type="ECO:0000256" key="6">
    <source>
        <dbReference type="ARBA" id="ARBA00018857"/>
    </source>
</evidence>
<evidence type="ECO:0000256" key="10">
    <source>
        <dbReference type="ARBA" id="ARBA00022695"/>
    </source>
</evidence>
<dbReference type="OMA" id="NNEDWDG"/>
<dbReference type="InterPro" id="IPR058866">
    <property type="entry name" value="GDPGP1_N"/>
</dbReference>